<accession>A0A9X3UHI1</accession>
<evidence type="ECO:0000256" key="5">
    <source>
        <dbReference type="SAM" id="MobiDB-lite"/>
    </source>
</evidence>
<comment type="caution">
    <text evidence="7">The sequence shown here is derived from an EMBL/GenBank/DDBJ whole genome shotgun (WGS) entry which is preliminary data.</text>
</comment>
<evidence type="ECO:0000256" key="1">
    <source>
        <dbReference type="ARBA" id="ARBA00005495"/>
    </source>
</evidence>
<feature type="domain" description="CENP-V/GFA" evidence="6">
    <location>
        <begin position="6"/>
        <end position="113"/>
    </location>
</feature>
<reference evidence="7" key="1">
    <citation type="submission" date="2022-11" db="EMBL/GenBank/DDBJ databases">
        <title>Draft genome sequence of Hoeflea poritis E7-10 and Hoeflea prorocentri PM5-8, separated from scleractinian coral Porites lutea and marine dinoflagellate.</title>
        <authorList>
            <person name="Zhang G."/>
            <person name="Wei Q."/>
            <person name="Cai L."/>
        </authorList>
    </citation>
    <scope>NUCLEOTIDE SEQUENCE</scope>
    <source>
        <strain evidence="7">PM5-8</strain>
    </source>
</reference>
<sequence length="164" mass="18850">MTQEPMTGGCQCGAVRYRVRGELTWPHICHCRMCQKASGNYFMPLANAQKNEFEVTRGQIAWFNSTDVTRRGFCRDCGTPLIFETTKAKHLNITLGSLDRPADIRPSEQFGYEAKMPWFAELDGLAGQPTDDAAQDDPEHFERIRKTNRQHPDHDTKEWPPRQH</sequence>
<proteinExistence type="inferred from homology"/>
<dbReference type="EMBL" id="JAPJZI010000001">
    <property type="protein sequence ID" value="MDA5399237.1"/>
    <property type="molecule type" value="Genomic_DNA"/>
</dbReference>
<dbReference type="PROSITE" id="PS51891">
    <property type="entry name" value="CENP_V_GFA"/>
    <property type="match status" value="1"/>
</dbReference>
<dbReference type="Gene3D" id="3.90.1590.10">
    <property type="entry name" value="glutathione-dependent formaldehyde- activating enzyme (gfa)"/>
    <property type="match status" value="1"/>
</dbReference>
<name>A0A9X3UHI1_9HYPH</name>
<evidence type="ECO:0000256" key="3">
    <source>
        <dbReference type="ARBA" id="ARBA00022833"/>
    </source>
</evidence>
<dbReference type="SUPFAM" id="SSF51316">
    <property type="entry name" value="Mss4-like"/>
    <property type="match status" value="1"/>
</dbReference>
<dbReference type="InterPro" id="IPR011057">
    <property type="entry name" value="Mss4-like_sf"/>
</dbReference>
<dbReference type="Pfam" id="PF04828">
    <property type="entry name" value="GFA"/>
    <property type="match status" value="1"/>
</dbReference>
<feature type="compositionally biased region" description="Basic and acidic residues" evidence="5">
    <location>
        <begin position="137"/>
        <end position="164"/>
    </location>
</feature>
<evidence type="ECO:0000313" key="8">
    <source>
        <dbReference type="Proteomes" id="UP001151234"/>
    </source>
</evidence>
<gene>
    <name evidence="7" type="ORF">OQ273_11695</name>
</gene>
<evidence type="ECO:0000313" key="7">
    <source>
        <dbReference type="EMBL" id="MDA5399237.1"/>
    </source>
</evidence>
<dbReference type="InterPro" id="IPR006913">
    <property type="entry name" value="CENP-V/GFA"/>
</dbReference>
<dbReference type="RefSeq" id="WP_267990682.1">
    <property type="nucleotide sequence ID" value="NZ_JAPJZI010000001.1"/>
</dbReference>
<dbReference type="GO" id="GO:0016846">
    <property type="term" value="F:carbon-sulfur lyase activity"/>
    <property type="evidence" value="ECO:0007669"/>
    <property type="project" value="InterPro"/>
</dbReference>
<keyword evidence="4" id="KW-0456">Lyase</keyword>
<dbReference type="PANTHER" id="PTHR33337:SF40">
    <property type="entry name" value="CENP-V_GFA DOMAIN-CONTAINING PROTEIN-RELATED"/>
    <property type="match status" value="1"/>
</dbReference>
<keyword evidence="2" id="KW-0479">Metal-binding</keyword>
<dbReference type="AlphaFoldDB" id="A0A9X3UHI1"/>
<keyword evidence="8" id="KW-1185">Reference proteome</keyword>
<evidence type="ECO:0000259" key="6">
    <source>
        <dbReference type="PROSITE" id="PS51891"/>
    </source>
</evidence>
<organism evidence="7 8">
    <name type="scientific">Hoeflea prorocentri</name>
    <dbReference type="NCBI Taxonomy" id="1922333"/>
    <lineage>
        <taxon>Bacteria</taxon>
        <taxon>Pseudomonadati</taxon>
        <taxon>Pseudomonadota</taxon>
        <taxon>Alphaproteobacteria</taxon>
        <taxon>Hyphomicrobiales</taxon>
        <taxon>Rhizobiaceae</taxon>
        <taxon>Hoeflea</taxon>
    </lineage>
</organism>
<feature type="region of interest" description="Disordered" evidence="5">
    <location>
        <begin position="123"/>
        <end position="164"/>
    </location>
</feature>
<comment type="similarity">
    <text evidence="1">Belongs to the Gfa family.</text>
</comment>
<dbReference type="PANTHER" id="PTHR33337">
    <property type="entry name" value="GFA DOMAIN-CONTAINING PROTEIN"/>
    <property type="match status" value="1"/>
</dbReference>
<evidence type="ECO:0000256" key="2">
    <source>
        <dbReference type="ARBA" id="ARBA00022723"/>
    </source>
</evidence>
<keyword evidence="3" id="KW-0862">Zinc</keyword>
<dbReference type="Proteomes" id="UP001151234">
    <property type="component" value="Unassembled WGS sequence"/>
</dbReference>
<dbReference type="GO" id="GO:0046872">
    <property type="term" value="F:metal ion binding"/>
    <property type="evidence" value="ECO:0007669"/>
    <property type="project" value="UniProtKB-KW"/>
</dbReference>
<protein>
    <submittedName>
        <fullName evidence="7">GFA family protein</fullName>
    </submittedName>
</protein>
<evidence type="ECO:0000256" key="4">
    <source>
        <dbReference type="ARBA" id="ARBA00023239"/>
    </source>
</evidence>